<dbReference type="SUPFAM" id="SSF56300">
    <property type="entry name" value="Metallo-dependent phosphatases"/>
    <property type="match status" value="1"/>
</dbReference>
<evidence type="ECO:0000259" key="3">
    <source>
        <dbReference type="Pfam" id="PF02872"/>
    </source>
</evidence>
<evidence type="ECO:0000256" key="1">
    <source>
        <dbReference type="ARBA" id="ARBA00006654"/>
    </source>
</evidence>
<dbReference type="GO" id="GO:0009166">
    <property type="term" value="P:nucleotide catabolic process"/>
    <property type="evidence" value="ECO:0007669"/>
    <property type="project" value="InterPro"/>
</dbReference>
<evidence type="ECO:0000256" key="2">
    <source>
        <dbReference type="RuleBase" id="RU362119"/>
    </source>
</evidence>
<keyword evidence="2" id="KW-0547">Nucleotide-binding</keyword>
<dbReference type="InterPro" id="IPR008334">
    <property type="entry name" value="5'-Nucleotdase_C"/>
</dbReference>
<gene>
    <name evidence="4" type="ORF">BGZ65_005738</name>
</gene>
<accession>A0A9P6JHD9</accession>
<dbReference type="OrthoDB" id="10252235at2759"/>
<reference evidence="4" key="1">
    <citation type="journal article" date="2020" name="Fungal Divers.">
        <title>Resolving the Mortierellaceae phylogeny through synthesis of multi-gene phylogenetics and phylogenomics.</title>
        <authorList>
            <person name="Vandepol N."/>
            <person name="Liber J."/>
            <person name="Desiro A."/>
            <person name="Na H."/>
            <person name="Kennedy M."/>
            <person name="Barry K."/>
            <person name="Grigoriev I.V."/>
            <person name="Miller A.N."/>
            <person name="O'Donnell K."/>
            <person name="Stajich J.E."/>
            <person name="Bonito G."/>
        </authorList>
    </citation>
    <scope>NUCLEOTIDE SEQUENCE</scope>
    <source>
        <strain evidence="4">MES-2147</strain>
    </source>
</reference>
<keyword evidence="2" id="KW-0378">Hydrolase</keyword>
<proteinExistence type="inferred from homology"/>
<organism evidence="4 5">
    <name type="scientific">Modicella reniformis</name>
    <dbReference type="NCBI Taxonomy" id="1440133"/>
    <lineage>
        <taxon>Eukaryota</taxon>
        <taxon>Fungi</taxon>
        <taxon>Fungi incertae sedis</taxon>
        <taxon>Mucoromycota</taxon>
        <taxon>Mortierellomycotina</taxon>
        <taxon>Mortierellomycetes</taxon>
        <taxon>Mortierellales</taxon>
        <taxon>Mortierellaceae</taxon>
        <taxon>Modicella</taxon>
    </lineage>
</organism>
<feature type="domain" description="5'-Nucleotidase C-terminal" evidence="3">
    <location>
        <begin position="109"/>
        <end position="281"/>
    </location>
</feature>
<evidence type="ECO:0000313" key="5">
    <source>
        <dbReference type="Proteomes" id="UP000749646"/>
    </source>
</evidence>
<dbReference type="Pfam" id="PF02872">
    <property type="entry name" value="5_nucleotid_C"/>
    <property type="match status" value="1"/>
</dbReference>
<keyword evidence="5" id="KW-1185">Reference proteome</keyword>
<dbReference type="Gene3D" id="3.90.780.10">
    <property type="entry name" value="5'-Nucleotidase, C-terminal domain"/>
    <property type="match status" value="1"/>
</dbReference>
<dbReference type="AlphaFoldDB" id="A0A9P6JHD9"/>
<evidence type="ECO:0000313" key="4">
    <source>
        <dbReference type="EMBL" id="KAF9979970.1"/>
    </source>
</evidence>
<sequence length="329" mass="36303">MELAAKTRGLDLIVGGHSHSYLGDPKNPLYQGPYPTVVKNLDGDNTLIVQAYCWGRFIGNLDVSFNPEGKIVAWNGAPIQVEYSLPAEPAVAKLVSGWRSEFESWAKTVLGKASDNFDMAGCRTRDCVMGNFMTDAMLQYARSLSSGKDKKTKHPWADLTIINTGGIRAGLAKGTVTIESIMTASPFGSYIMQIPMKGQELLTTLESVVLGRRNDIGRPVTSFIQVSGLRFSYDSRQRNSTEKPSIKAEIQGRNNMWSAIALDTTYSVVTIDFSSNGGDNVFLKEKRKQNRFGRLDLVLMDFIKKAKIIKPFLDGRIQDISPTPPPLVN</sequence>
<comment type="caution">
    <text evidence="4">The sequence shown here is derived from an EMBL/GenBank/DDBJ whole genome shotgun (WGS) entry which is preliminary data.</text>
</comment>
<dbReference type="GO" id="GO:0000166">
    <property type="term" value="F:nucleotide binding"/>
    <property type="evidence" value="ECO:0007669"/>
    <property type="project" value="UniProtKB-KW"/>
</dbReference>
<dbReference type="Proteomes" id="UP000749646">
    <property type="component" value="Unassembled WGS sequence"/>
</dbReference>
<name>A0A9P6JHD9_9FUNG</name>
<dbReference type="InterPro" id="IPR036907">
    <property type="entry name" value="5'-Nucleotdase_C_sf"/>
</dbReference>
<dbReference type="InterPro" id="IPR029052">
    <property type="entry name" value="Metallo-depent_PP-like"/>
</dbReference>
<dbReference type="InterPro" id="IPR006179">
    <property type="entry name" value="5_nucleotidase/apyrase"/>
</dbReference>
<comment type="similarity">
    <text evidence="1 2">Belongs to the 5'-nucleotidase family.</text>
</comment>
<dbReference type="Gene3D" id="3.60.21.10">
    <property type="match status" value="1"/>
</dbReference>
<dbReference type="EMBL" id="JAAAHW010003931">
    <property type="protein sequence ID" value="KAF9979970.1"/>
    <property type="molecule type" value="Genomic_DNA"/>
</dbReference>
<dbReference type="PRINTS" id="PR01607">
    <property type="entry name" value="APYRASEFAMLY"/>
</dbReference>
<dbReference type="PANTHER" id="PTHR11575:SF24">
    <property type="entry name" value="5'-NUCLEOTIDASE"/>
    <property type="match status" value="1"/>
</dbReference>
<protein>
    <recommendedName>
        <fullName evidence="3">5'-Nucleotidase C-terminal domain-containing protein</fullName>
    </recommendedName>
</protein>
<dbReference type="PANTHER" id="PTHR11575">
    <property type="entry name" value="5'-NUCLEOTIDASE-RELATED"/>
    <property type="match status" value="1"/>
</dbReference>
<dbReference type="GO" id="GO:0016787">
    <property type="term" value="F:hydrolase activity"/>
    <property type="evidence" value="ECO:0007669"/>
    <property type="project" value="UniProtKB-KW"/>
</dbReference>
<dbReference type="SUPFAM" id="SSF55816">
    <property type="entry name" value="5'-nucleotidase (syn. UDP-sugar hydrolase), C-terminal domain"/>
    <property type="match status" value="1"/>
</dbReference>